<dbReference type="EMBL" id="LXQA010223830">
    <property type="protein sequence ID" value="MCI35482.1"/>
    <property type="molecule type" value="Genomic_DNA"/>
</dbReference>
<dbReference type="Proteomes" id="UP000265520">
    <property type="component" value="Unassembled WGS sequence"/>
</dbReference>
<proteinExistence type="predicted"/>
<evidence type="ECO:0000313" key="1">
    <source>
        <dbReference type="EMBL" id="MCI35482.1"/>
    </source>
</evidence>
<organism evidence="1 2">
    <name type="scientific">Trifolium medium</name>
    <dbReference type="NCBI Taxonomy" id="97028"/>
    <lineage>
        <taxon>Eukaryota</taxon>
        <taxon>Viridiplantae</taxon>
        <taxon>Streptophyta</taxon>
        <taxon>Embryophyta</taxon>
        <taxon>Tracheophyta</taxon>
        <taxon>Spermatophyta</taxon>
        <taxon>Magnoliopsida</taxon>
        <taxon>eudicotyledons</taxon>
        <taxon>Gunneridae</taxon>
        <taxon>Pentapetalae</taxon>
        <taxon>rosids</taxon>
        <taxon>fabids</taxon>
        <taxon>Fabales</taxon>
        <taxon>Fabaceae</taxon>
        <taxon>Papilionoideae</taxon>
        <taxon>50 kb inversion clade</taxon>
        <taxon>NPAAA clade</taxon>
        <taxon>Hologalegina</taxon>
        <taxon>IRL clade</taxon>
        <taxon>Trifolieae</taxon>
        <taxon>Trifolium</taxon>
    </lineage>
</organism>
<name>A0A392RH76_9FABA</name>
<dbReference type="AlphaFoldDB" id="A0A392RH76"/>
<accession>A0A392RH76</accession>
<reference evidence="1 2" key="1">
    <citation type="journal article" date="2018" name="Front. Plant Sci.">
        <title>Red Clover (Trifolium pratense) and Zigzag Clover (T. medium) - A Picture of Genomic Similarities and Differences.</title>
        <authorList>
            <person name="Dluhosova J."/>
            <person name="Istvanek J."/>
            <person name="Nedelnik J."/>
            <person name="Repkova J."/>
        </authorList>
    </citation>
    <scope>NUCLEOTIDE SEQUENCE [LARGE SCALE GENOMIC DNA]</scope>
    <source>
        <strain evidence="2">cv. 10/8</strain>
        <tissue evidence="1">Leaf</tissue>
    </source>
</reference>
<protein>
    <submittedName>
        <fullName evidence="1">Uncharacterized protein</fullName>
    </submittedName>
</protein>
<comment type="caution">
    <text evidence="1">The sequence shown here is derived from an EMBL/GenBank/DDBJ whole genome shotgun (WGS) entry which is preliminary data.</text>
</comment>
<sequence>MVASSSSAHRRRLSPSVQAVALSIPPLVNPSVRLTSYLPRRRSKPHCPAAPPP</sequence>
<keyword evidence="2" id="KW-1185">Reference proteome</keyword>
<evidence type="ECO:0000313" key="2">
    <source>
        <dbReference type="Proteomes" id="UP000265520"/>
    </source>
</evidence>